<feature type="domain" description="N-acetyltransferase" evidence="1">
    <location>
        <begin position="17"/>
        <end position="166"/>
    </location>
</feature>
<dbReference type="Pfam" id="PF00583">
    <property type="entry name" value="Acetyltransf_1"/>
    <property type="match status" value="1"/>
</dbReference>
<reference evidence="3" key="2">
    <citation type="submission" date="2017-05" db="EMBL/GenBank/DDBJ databases">
        <authorList>
            <consortium name="The Broad Institute Genomics Platform"/>
            <consortium name="The Broad Institute Genomic Center for Infectious Diseases"/>
            <person name="Earl A."/>
            <person name="Manson A."/>
            <person name="Schwartman J."/>
            <person name="Gilmore M."/>
            <person name="Abouelleil A."/>
            <person name="Cao P."/>
            <person name="Chapman S."/>
            <person name="Cusick C."/>
            <person name="Shea T."/>
            <person name="Young S."/>
            <person name="Neafsey D."/>
            <person name="Nusbaum C."/>
            <person name="Birren B."/>
        </authorList>
    </citation>
    <scope>NUCLEOTIDE SEQUENCE</scope>
    <source>
        <strain evidence="3">9E7_DIV0242</strain>
    </source>
</reference>
<dbReference type="GO" id="GO:0016747">
    <property type="term" value="F:acyltransferase activity, transferring groups other than amino-acyl groups"/>
    <property type="evidence" value="ECO:0007669"/>
    <property type="project" value="InterPro"/>
</dbReference>
<dbReference type="Gene3D" id="3.40.630.30">
    <property type="match status" value="1"/>
</dbReference>
<evidence type="ECO:0000313" key="3">
    <source>
        <dbReference type="EMBL" id="WYJ88626.1"/>
    </source>
</evidence>
<accession>A0A242KDF1</accession>
<dbReference type="OrthoDB" id="9795206at2"/>
<evidence type="ECO:0000259" key="1">
    <source>
        <dbReference type="PROSITE" id="PS51186"/>
    </source>
</evidence>
<dbReference type="InterPro" id="IPR000182">
    <property type="entry name" value="GNAT_dom"/>
</dbReference>
<organism evidence="2">
    <name type="scientific">Candidatus Enterococcus clewellii</name>
    <dbReference type="NCBI Taxonomy" id="1834193"/>
    <lineage>
        <taxon>Bacteria</taxon>
        <taxon>Bacillati</taxon>
        <taxon>Bacillota</taxon>
        <taxon>Bacilli</taxon>
        <taxon>Lactobacillales</taxon>
        <taxon>Enterococcaceae</taxon>
        <taxon>Enterococcus</taxon>
    </lineage>
</organism>
<evidence type="ECO:0000313" key="2">
    <source>
        <dbReference type="EMBL" id="OTP18570.1"/>
    </source>
</evidence>
<dbReference type="AlphaFoldDB" id="A0A242KDF1"/>
<dbReference type="PANTHER" id="PTHR43072">
    <property type="entry name" value="N-ACETYLTRANSFERASE"/>
    <property type="match status" value="1"/>
</dbReference>
<dbReference type="EMBL" id="CP147247">
    <property type="protein sequence ID" value="WYJ88626.1"/>
    <property type="molecule type" value="Genomic_DNA"/>
</dbReference>
<evidence type="ECO:0000313" key="4">
    <source>
        <dbReference type="Proteomes" id="UP000195141"/>
    </source>
</evidence>
<gene>
    <name evidence="3" type="ORF">A5888_000345</name>
    <name evidence="2" type="ORF">A5888_000384</name>
</gene>
<keyword evidence="4" id="KW-1185">Reference proteome</keyword>
<name>A0A242KDF1_9ENTE</name>
<reference evidence="2" key="1">
    <citation type="submission" date="2017-05" db="EMBL/GenBank/DDBJ databases">
        <title>The Genome Sequence of Enterococcus sp. 9E7_DIV0242.</title>
        <authorList>
            <consortium name="The Broad Institute Genomics Platform"/>
            <consortium name="The Broad Institute Genomic Center for Infectious Diseases"/>
            <person name="Earl A."/>
            <person name="Manson A."/>
            <person name="Schwartman J."/>
            <person name="Gilmore M."/>
            <person name="Abouelleil A."/>
            <person name="Cao P."/>
            <person name="Chapman S."/>
            <person name="Cusick C."/>
            <person name="Shea T."/>
            <person name="Young S."/>
            <person name="Neafsey D."/>
            <person name="Nusbaum C."/>
            <person name="Birren B."/>
        </authorList>
    </citation>
    <scope>NUCLEOTIDE SEQUENCE [LARGE SCALE GENOMIC DNA]</scope>
    <source>
        <strain evidence="2">9E7_DIV0242</strain>
    </source>
</reference>
<sequence>MRVRAIRKGDGAAFLKMQHQLDHESDYMLMLPEERTTTVEEMEQRIEYVLRQHDFLLVALDDDGEIAGYIQAEQGGFKKISHSAYIVVGIQEKLQRKGIGTRFFQSLEKWANEQQITRLELTVITENVGAVSLYKKAGFEIEGTKINAIFQNDVYLDEYYMAKILN</sequence>
<reference evidence="3" key="3">
    <citation type="submission" date="2024-03" db="EMBL/GenBank/DDBJ databases">
        <title>The Genome Sequence of Enterococcus sp. DIV0242b.</title>
        <authorList>
            <consortium name="The Broad Institute Genomics Platform"/>
            <consortium name="The Broad Institute Microbial Omics Core"/>
            <consortium name="The Broad Institute Genomic Center for Infectious Diseases"/>
            <person name="Earl A."/>
            <person name="Manson A."/>
            <person name="Gilmore M."/>
            <person name="Schwartman J."/>
            <person name="Shea T."/>
            <person name="Abouelleil A."/>
            <person name="Cao P."/>
            <person name="Chapman S."/>
            <person name="Cusick C."/>
            <person name="Young S."/>
            <person name="Neafsey D."/>
            <person name="Nusbaum C."/>
            <person name="Birren B."/>
        </authorList>
    </citation>
    <scope>NUCLEOTIDE SEQUENCE</scope>
    <source>
        <strain evidence="3">9E7_DIV0242</strain>
    </source>
</reference>
<dbReference type="PROSITE" id="PS51186">
    <property type="entry name" value="GNAT"/>
    <property type="match status" value="1"/>
</dbReference>
<dbReference type="RefSeq" id="WP_086347543.1">
    <property type="nucleotide sequence ID" value="NZ_CP147247.1"/>
</dbReference>
<proteinExistence type="predicted"/>
<dbReference type="SUPFAM" id="SSF55729">
    <property type="entry name" value="Acyl-CoA N-acyltransferases (Nat)"/>
    <property type="match status" value="1"/>
</dbReference>
<protein>
    <recommendedName>
        <fullName evidence="1">N-acetyltransferase domain-containing protein</fullName>
    </recommendedName>
</protein>
<dbReference type="InterPro" id="IPR016181">
    <property type="entry name" value="Acyl_CoA_acyltransferase"/>
</dbReference>
<dbReference type="Proteomes" id="UP000195141">
    <property type="component" value="Chromosome"/>
</dbReference>
<dbReference type="CDD" id="cd04301">
    <property type="entry name" value="NAT_SF"/>
    <property type="match status" value="1"/>
</dbReference>
<dbReference type="EMBL" id="NGMM01000001">
    <property type="protein sequence ID" value="OTP18570.1"/>
    <property type="molecule type" value="Genomic_DNA"/>
</dbReference>